<name>A0A319CWK1_9EURO</name>
<dbReference type="AlphaFoldDB" id="A0A319CWK1"/>
<reference evidence="8 9" key="1">
    <citation type="submission" date="2018-02" db="EMBL/GenBank/DDBJ databases">
        <title>The genomes of Aspergillus section Nigri reveals drivers in fungal speciation.</title>
        <authorList>
            <consortium name="DOE Joint Genome Institute"/>
            <person name="Vesth T.C."/>
            <person name="Nybo J."/>
            <person name="Theobald S."/>
            <person name="Brandl J."/>
            <person name="Frisvad J.C."/>
            <person name="Nielsen K.F."/>
            <person name="Lyhne E.K."/>
            <person name="Kogle M.E."/>
            <person name="Kuo A."/>
            <person name="Riley R."/>
            <person name="Clum A."/>
            <person name="Nolan M."/>
            <person name="Lipzen A."/>
            <person name="Salamov A."/>
            <person name="Henrissat B."/>
            <person name="Wiebenga A."/>
            <person name="De vries R.P."/>
            <person name="Grigoriev I.V."/>
            <person name="Mortensen U.H."/>
            <person name="Andersen M.R."/>
            <person name="Baker S.E."/>
        </authorList>
    </citation>
    <scope>NUCLEOTIDE SEQUENCE [LARGE SCALE GENOMIC DNA]</scope>
    <source>
        <strain evidence="8 9">CBS 707.79</strain>
    </source>
</reference>
<dbReference type="Gene3D" id="4.10.240.10">
    <property type="entry name" value="Zn(2)-C6 fungal-type DNA-binding domain"/>
    <property type="match status" value="1"/>
</dbReference>
<keyword evidence="3" id="KW-0238">DNA-binding</keyword>
<evidence type="ECO:0000256" key="2">
    <source>
        <dbReference type="ARBA" id="ARBA00023015"/>
    </source>
</evidence>
<dbReference type="SUPFAM" id="SSF57701">
    <property type="entry name" value="Zn2/Cys6 DNA-binding domain"/>
    <property type="match status" value="1"/>
</dbReference>
<proteinExistence type="predicted"/>
<dbReference type="Pfam" id="PF00172">
    <property type="entry name" value="Zn_clus"/>
    <property type="match status" value="1"/>
</dbReference>
<dbReference type="PROSITE" id="PS50048">
    <property type="entry name" value="ZN2_CY6_FUNGAL_2"/>
    <property type="match status" value="1"/>
</dbReference>
<dbReference type="GO" id="GO:0000976">
    <property type="term" value="F:transcription cis-regulatory region binding"/>
    <property type="evidence" value="ECO:0007669"/>
    <property type="project" value="TreeGrafter"/>
</dbReference>
<dbReference type="GO" id="GO:0000981">
    <property type="term" value="F:DNA-binding transcription factor activity, RNA polymerase II-specific"/>
    <property type="evidence" value="ECO:0007669"/>
    <property type="project" value="InterPro"/>
</dbReference>
<dbReference type="VEuPathDB" id="FungiDB:BO71DRAFT_363098"/>
<evidence type="ECO:0000256" key="1">
    <source>
        <dbReference type="ARBA" id="ARBA00004123"/>
    </source>
</evidence>
<dbReference type="PANTHER" id="PTHR37534:SF11">
    <property type="entry name" value="ZN(II)2CYS6 TRANSCRIPTION FACTOR (EUROFUNG)"/>
    <property type="match status" value="1"/>
</dbReference>
<evidence type="ECO:0000256" key="3">
    <source>
        <dbReference type="ARBA" id="ARBA00023125"/>
    </source>
</evidence>
<evidence type="ECO:0000256" key="4">
    <source>
        <dbReference type="ARBA" id="ARBA00023163"/>
    </source>
</evidence>
<evidence type="ECO:0000256" key="6">
    <source>
        <dbReference type="SAM" id="MobiDB-lite"/>
    </source>
</evidence>
<dbReference type="InterPro" id="IPR036864">
    <property type="entry name" value="Zn2-C6_fun-type_DNA-bd_sf"/>
</dbReference>
<dbReference type="InterPro" id="IPR001138">
    <property type="entry name" value="Zn2Cys6_DnaBD"/>
</dbReference>
<dbReference type="PROSITE" id="PS00463">
    <property type="entry name" value="ZN2_CY6_FUNGAL_1"/>
    <property type="match status" value="1"/>
</dbReference>
<evidence type="ECO:0000313" key="8">
    <source>
        <dbReference type="EMBL" id="PYH89636.1"/>
    </source>
</evidence>
<feature type="region of interest" description="Disordered" evidence="6">
    <location>
        <begin position="84"/>
        <end position="138"/>
    </location>
</feature>
<dbReference type="Pfam" id="PF11951">
    <property type="entry name" value="Fungal_trans_2"/>
    <property type="match status" value="1"/>
</dbReference>
<gene>
    <name evidence="8" type="ORF">BO71DRAFT_363098</name>
</gene>
<keyword evidence="2" id="KW-0805">Transcription regulation</keyword>
<dbReference type="STRING" id="1448320.A0A319CWK1"/>
<dbReference type="GO" id="GO:0005634">
    <property type="term" value="C:nucleus"/>
    <property type="evidence" value="ECO:0007669"/>
    <property type="project" value="UniProtKB-SubCell"/>
</dbReference>
<evidence type="ECO:0000313" key="9">
    <source>
        <dbReference type="Proteomes" id="UP000247810"/>
    </source>
</evidence>
<accession>A0A319CWK1</accession>
<feature type="compositionally biased region" description="Polar residues" evidence="6">
    <location>
        <begin position="104"/>
        <end position="126"/>
    </location>
</feature>
<dbReference type="GO" id="GO:0008270">
    <property type="term" value="F:zinc ion binding"/>
    <property type="evidence" value="ECO:0007669"/>
    <property type="project" value="InterPro"/>
</dbReference>
<keyword evidence="4" id="KW-0804">Transcription</keyword>
<comment type="subcellular location">
    <subcellularLocation>
        <location evidence="1">Nucleus</location>
    </subcellularLocation>
</comment>
<dbReference type="InterPro" id="IPR021858">
    <property type="entry name" value="Fun_TF"/>
</dbReference>
<dbReference type="GO" id="GO:0045944">
    <property type="term" value="P:positive regulation of transcription by RNA polymerase II"/>
    <property type="evidence" value="ECO:0007669"/>
    <property type="project" value="TreeGrafter"/>
</dbReference>
<keyword evidence="9" id="KW-1185">Reference proteome</keyword>
<feature type="domain" description="Zn(2)-C6 fungal-type" evidence="7">
    <location>
        <begin position="20"/>
        <end position="48"/>
    </location>
</feature>
<evidence type="ECO:0000256" key="5">
    <source>
        <dbReference type="ARBA" id="ARBA00023242"/>
    </source>
</evidence>
<dbReference type="OrthoDB" id="39175at2759"/>
<evidence type="ECO:0000259" key="7">
    <source>
        <dbReference type="PROSITE" id="PS50048"/>
    </source>
</evidence>
<keyword evidence="5" id="KW-0539">Nucleus</keyword>
<organism evidence="8 9">
    <name type="scientific">Aspergillus ellipticus CBS 707.79</name>
    <dbReference type="NCBI Taxonomy" id="1448320"/>
    <lineage>
        <taxon>Eukaryota</taxon>
        <taxon>Fungi</taxon>
        <taxon>Dikarya</taxon>
        <taxon>Ascomycota</taxon>
        <taxon>Pezizomycotina</taxon>
        <taxon>Eurotiomycetes</taxon>
        <taxon>Eurotiomycetidae</taxon>
        <taxon>Eurotiales</taxon>
        <taxon>Aspergillaceae</taxon>
        <taxon>Aspergillus</taxon>
        <taxon>Aspergillus subgen. Circumdati</taxon>
    </lineage>
</organism>
<dbReference type="PANTHER" id="PTHR37534">
    <property type="entry name" value="TRANSCRIPTIONAL ACTIVATOR PROTEIN UGA3"/>
    <property type="match status" value="1"/>
</dbReference>
<protein>
    <recommendedName>
        <fullName evidence="7">Zn(2)-C6 fungal-type domain-containing protein</fullName>
    </recommendedName>
</protein>
<dbReference type="EMBL" id="KZ826020">
    <property type="protein sequence ID" value="PYH89636.1"/>
    <property type="molecule type" value="Genomic_DNA"/>
</dbReference>
<dbReference type="CDD" id="cd00067">
    <property type="entry name" value="GAL4"/>
    <property type="match status" value="1"/>
</dbReference>
<dbReference type="SMART" id="SM00066">
    <property type="entry name" value="GAL4"/>
    <property type="match status" value="1"/>
</dbReference>
<dbReference type="Proteomes" id="UP000247810">
    <property type="component" value="Unassembled WGS sequence"/>
</dbReference>
<sequence length="631" mass="70392">MSSSGKGSPPTRQARRFRTGCKTCKARRVQCDETKPQCKACLSKGRSCPGYTREFKWSTKPEVSSGRKGQMLNLPGEMFVPPESIVAQTTPGPSSLEKGDTRQETSTVDAPTQGPSRSTNEDSSPNPAEPETSPDGWNDMYEQIDLEERRLDELQQRKADTQLSPSLTDFSTFLIEYWFNNVCCMWSSFDSDRNLNRKVALSTWTNDKAVFHCLQAMSAFHLAEQLPHLGDTAMTSWKSAVQAIHHDLSSVTKNNPTQLPTGLLLSLSGIGTTTCWTDSQQLGLPLLKKMKAVLAYYNQSAMRMTQSDRLYLEFFNDSCIYWDIVCRVVTDDDSPIGPSPPLLPTSMLDTTAPHPWVGVSRNTLELFAHAILLCKRYCKRLRVSDFKTATAHSLRDMIEDIHEARALRKTLLNLGRSITSEQSETGDKLTPLSHLVDVAEGYRLAALLHLYQTFKDLEEEQMSEMGGALDETWIQDLALELLDLVRRIPLESGSRCIQPLLYLSVATGLKSCPPVTVPHLADGARSAHQNALENNLTALPQLAGDSTTGSDSISTMKLTRTSMKIGQARRVIVQRVSVLEYSLPTKPISVLKALIKKIWDVWDAEMCATPSARSKHWIEVMEESRLHTMFG</sequence>